<accession>A0ABR3NKA7</accession>
<reference evidence="1 2" key="1">
    <citation type="submission" date="2023-09" db="EMBL/GenBank/DDBJ databases">
        <authorList>
            <person name="Wang M."/>
        </authorList>
    </citation>
    <scope>NUCLEOTIDE SEQUENCE [LARGE SCALE GENOMIC DNA]</scope>
    <source>
        <strain evidence="1">GT-2023</strain>
        <tissue evidence="1">Liver</tissue>
    </source>
</reference>
<evidence type="ECO:0000313" key="2">
    <source>
        <dbReference type="Proteomes" id="UP001558613"/>
    </source>
</evidence>
<sequence length="129" mass="14934">MLQRQRTVPLPQRRHINPATVTHGMTFSLHIDTRIHTKTVCRMMQRWSDKCECLCADIPLLPSISSMNGSDEEEPGGPFTVHWLNNKELHLTLSMEVFQQQLEQRRAERTHRAITVLFAQWFVSGPVTV</sequence>
<proteinExistence type="predicted"/>
<organism evidence="1 2">
    <name type="scientific">Cirrhinus molitorella</name>
    <name type="common">mud carp</name>
    <dbReference type="NCBI Taxonomy" id="172907"/>
    <lineage>
        <taxon>Eukaryota</taxon>
        <taxon>Metazoa</taxon>
        <taxon>Chordata</taxon>
        <taxon>Craniata</taxon>
        <taxon>Vertebrata</taxon>
        <taxon>Euteleostomi</taxon>
        <taxon>Actinopterygii</taxon>
        <taxon>Neopterygii</taxon>
        <taxon>Teleostei</taxon>
        <taxon>Ostariophysi</taxon>
        <taxon>Cypriniformes</taxon>
        <taxon>Cyprinidae</taxon>
        <taxon>Labeoninae</taxon>
        <taxon>Labeonini</taxon>
        <taxon>Cirrhinus</taxon>
    </lineage>
</organism>
<evidence type="ECO:0000313" key="1">
    <source>
        <dbReference type="EMBL" id="KAL1277355.1"/>
    </source>
</evidence>
<dbReference type="Proteomes" id="UP001558613">
    <property type="component" value="Unassembled WGS sequence"/>
</dbReference>
<protein>
    <submittedName>
        <fullName evidence="1">Uncharacterized protein</fullName>
    </submittedName>
</protein>
<keyword evidence="2" id="KW-1185">Reference proteome</keyword>
<comment type="caution">
    <text evidence="1">The sequence shown here is derived from an EMBL/GenBank/DDBJ whole genome shotgun (WGS) entry which is preliminary data.</text>
</comment>
<gene>
    <name evidence="1" type="ORF">QQF64_024028</name>
</gene>
<dbReference type="EMBL" id="JAYMGO010000003">
    <property type="protein sequence ID" value="KAL1277355.1"/>
    <property type="molecule type" value="Genomic_DNA"/>
</dbReference>
<name>A0ABR3NKA7_9TELE</name>